<keyword evidence="2 9" id="KW-0812">Transmembrane</keyword>
<feature type="region of interest" description="Disordered" evidence="10">
    <location>
        <begin position="1"/>
        <end position="54"/>
    </location>
</feature>
<dbReference type="InterPro" id="IPR047160">
    <property type="entry name" value="GP183-like"/>
</dbReference>
<proteinExistence type="inferred from homology"/>
<evidence type="ECO:0000256" key="9">
    <source>
        <dbReference type="RuleBase" id="RU000688"/>
    </source>
</evidence>
<comment type="subcellular location">
    <subcellularLocation>
        <location evidence="1">Membrane</location>
        <topology evidence="1">Multi-pass membrane protein</topology>
    </subcellularLocation>
</comment>
<sequence>MPRFEERGIRGKVSGKAERGDREKDSGSQGRLGGKQGEGKTRPNTQRKISSTRQQQSVRLKLRIGQILLTMVDPTTLTPEVDFILTEREWFTGSSSFTSIPISINTSGSDNSTDVSNTEKCEYNANFQYIMFPVVYSVVFAFGTISNCCVLWYLVRKKGAFSPSDVFMANLAMIDLIFAALLPFKVVYHALGNDWIFGELACKITGSLFFANMYGSTLFLTCICLDRYVAVVHPIRSLQLRRPRYSLLACCLIWLLLAFSLLYLTIKGPLTSKFANGKTACLENYSMTTWSEHISVISIAAAIIGFFIPLAIIILCYSLIVRKLLEHKAGADTVHSVKRKALRMVLLVLLVFIICFVPYHLIQLIHTLRRIDVLPSCQLIQFTYSARRVTMALTSLNSCLDPIIYSFASGAFKWRRLCCGEKPTFNATYRAKDRLERRTEPSVEGTIGQ</sequence>
<keyword evidence="3 11" id="KW-1133">Transmembrane helix</keyword>
<feature type="compositionally biased region" description="Polar residues" evidence="10">
    <location>
        <begin position="42"/>
        <end position="54"/>
    </location>
</feature>
<evidence type="ECO:0000256" key="10">
    <source>
        <dbReference type="SAM" id="MobiDB-lite"/>
    </source>
</evidence>
<feature type="transmembrane region" description="Helical" evidence="11">
    <location>
        <begin position="294"/>
        <end position="320"/>
    </location>
</feature>
<evidence type="ECO:0000256" key="5">
    <source>
        <dbReference type="ARBA" id="ARBA00023136"/>
    </source>
</evidence>
<evidence type="ECO:0000256" key="6">
    <source>
        <dbReference type="ARBA" id="ARBA00023157"/>
    </source>
</evidence>
<dbReference type="PANTHER" id="PTHR24237">
    <property type="entry name" value="G-PROTEIN COUPLED RECEPTOR"/>
    <property type="match status" value="1"/>
</dbReference>
<evidence type="ECO:0000256" key="2">
    <source>
        <dbReference type="ARBA" id="ARBA00022692"/>
    </source>
</evidence>
<protein>
    <recommendedName>
        <fullName evidence="12">G-protein coupled receptors family 1 profile domain-containing protein</fullName>
    </recommendedName>
</protein>
<dbReference type="STRING" id="75743.A0A401Q296"/>
<dbReference type="OrthoDB" id="5960344at2759"/>
<evidence type="ECO:0000256" key="11">
    <source>
        <dbReference type="SAM" id="Phobius"/>
    </source>
</evidence>
<feature type="transmembrane region" description="Helical" evidence="11">
    <location>
        <begin position="341"/>
        <end position="362"/>
    </location>
</feature>
<keyword evidence="4 9" id="KW-0297">G-protein coupled receptor</keyword>
<feature type="transmembrane region" description="Helical" evidence="11">
    <location>
        <begin position="204"/>
        <end position="225"/>
    </location>
</feature>
<dbReference type="SUPFAM" id="SSF81321">
    <property type="entry name" value="Family A G protein-coupled receptor-like"/>
    <property type="match status" value="1"/>
</dbReference>
<evidence type="ECO:0000256" key="8">
    <source>
        <dbReference type="ARBA" id="ARBA00023224"/>
    </source>
</evidence>
<comment type="caution">
    <text evidence="13">The sequence shown here is derived from an EMBL/GenBank/DDBJ whole genome shotgun (WGS) entry which is preliminary data.</text>
</comment>
<keyword evidence="7 9" id="KW-0675">Receptor</keyword>
<evidence type="ECO:0000313" key="14">
    <source>
        <dbReference type="Proteomes" id="UP000288216"/>
    </source>
</evidence>
<feature type="transmembrane region" description="Helical" evidence="11">
    <location>
        <begin position="129"/>
        <end position="154"/>
    </location>
</feature>
<dbReference type="CDD" id="cd14982">
    <property type="entry name" value="7tmA_purinoceptor-like"/>
    <property type="match status" value="1"/>
</dbReference>
<dbReference type="PROSITE" id="PS00237">
    <property type="entry name" value="G_PROTEIN_RECEP_F1_1"/>
    <property type="match status" value="1"/>
</dbReference>
<name>A0A401Q296_SCYTO</name>
<gene>
    <name evidence="13" type="ORF">scyTo_0019547</name>
</gene>
<dbReference type="PANTHER" id="PTHR24237:SF37">
    <property type="entry name" value="COAGULATION FACTOR II (THROMBIN) RECEPTOR-LIKE 2-RELATED"/>
    <property type="match status" value="1"/>
</dbReference>
<reference evidence="13 14" key="1">
    <citation type="journal article" date="2018" name="Nat. Ecol. Evol.">
        <title>Shark genomes provide insights into elasmobranch evolution and the origin of vertebrates.</title>
        <authorList>
            <person name="Hara Y"/>
            <person name="Yamaguchi K"/>
            <person name="Onimaru K"/>
            <person name="Kadota M"/>
            <person name="Koyanagi M"/>
            <person name="Keeley SD"/>
            <person name="Tatsumi K"/>
            <person name="Tanaka K"/>
            <person name="Motone F"/>
            <person name="Kageyama Y"/>
            <person name="Nozu R"/>
            <person name="Adachi N"/>
            <person name="Nishimura O"/>
            <person name="Nakagawa R"/>
            <person name="Tanegashima C"/>
            <person name="Kiyatake I"/>
            <person name="Matsumoto R"/>
            <person name="Murakumo K"/>
            <person name="Nishida K"/>
            <person name="Terakita A"/>
            <person name="Kuratani S"/>
            <person name="Sato K"/>
            <person name="Hyodo S Kuraku.S."/>
        </authorList>
    </citation>
    <scope>NUCLEOTIDE SEQUENCE [LARGE SCALE GENOMIC DNA]</scope>
</reference>
<keyword evidence="14" id="KW-1185">Reference proteome</keyword>
<dbReference type="Pfam" id="PF00001">
    <property type="entry name" value="7tm_1"/>
    <property type="match status" value="1"/>
</dbReference>
<dbReference type="PRINTS" id="PR00237">
    <property type="entry name" value="GPCRRHODOPSN"/>
</dbReference>
<accession>A0A401Q296</accession>
<dbReference type="GO" id="GO:0008142">
    <property type="term" value="F:oxysterol binding"/>
    <property type="evidence" value="ECO:0007669"/>
    <property type="project" value="InterPro"/>
</dbReference>
<feature type="compositionally biased region" description="Basic and acidic residues" evidence="10">
    <location>
        <begin position="1"/>
        <end position="26"/>
    </location>
</feature>
<dbReference type="GO" id="GO:0004930">
    <property type="term" value="F:G protein-coupled receptor activity"/>
    <property type="evidence" value="ECO:0007669"/>
    <property type="project" value="UniProtKB-KW"/>
</dbReference>
<dbReference type="PROSITE" id="PS50262">
    <property type="entry name" value="G_PROTEIN_RECEP_F1_2"/>
    <property type="match status" value="1"/>
</dbReference>
<evidence type="ECO:0000256" key="1">
    <source>
        <dbReference type="ARBA" id="ARBA00004141"/>
    </source>
</evidence>
<organism evidence="13 14">
    <name type="scientific">Scyliorhinus torazame</name>
    <name type="common">Cloudy catshark</name>
    <name type="synonym">Catulus torazame</name>
    <dbReference type="NCBI Taxonomy" id="75743"/>
    <lineage>
        <taxon>Eukaryota</taxon>
        <taxon>Metazoa</taxon>
        <taxon>Chordata</taxon>
        <taxon>Craniata</taxon>
        <taxon>Vertebrata</taxon>
        <taxon>Chondrichthyes</taxon>
        <taxon>Elasmobranchii</taxon>
        <taxon>Galeomorphii</taxon>
        <taxon>Galeoidea</taxon>
        <taxon>Carcharhiniformes</taxon>
        <taxon>Scyliorhinidae</taxon>
        <taxon>Scyliorhinus</taxon>
    </lineage>
</organism>
<dbReference type="InterPro" id="IPR017452">
    <property type="entry name" value="GPCR_Rhodpsn_7TM"/>
</dbReference>
<dbReference type="Proteomes" id="UP000288216">
    <property type="component" value="Unassembled WGS sequence"/>
</dbReference>
<keyword evidence="5 11" id="KW-0472">Membrane</keyword>
<dbReference type="InterPro" id="IPR000276">
    <property type="entry name" value="GPCR_Rhodpsn"/>
</dbReference>
<comment type="similarity">
    <text evidence="9">Belongs to the G-protein coupled receptor 1 family.</text>
</comment>
<dbReference type="GO" id="GO:0016020">
    <property type="term" value="C:membrane"/>
    <property type="evidence" value="ECO:0007669"/>
    <property type="project" value="UniProtKB-SubCell"/>
</dbReference>
<dbReference type="AlphaFoldDB" id="A0A401Q296"/>
<evidence type="ECO:0000256" key="3">
    <source>
        <dbReference type="ARBA" id="ARBA00022989"/>
    </source>
</evidence>
<feature type="domain" description="G-protein coupled receptors family 1 profile" evidence="12">
    <location>
        <begin position="146"/>
        <end position="405"/>
    </location>
</feature>
<dbReference type="EMBL" id="BFAA01014658">
    <property type="protein sequence ID" value="GCB79453.1"/>
    <property type="molecule type" value="Genomic_DNA"/>
</dbReference>
<dbReference type="Gene3D" id="1.20.1070.10">
    <property type="entry name" value="Rhodopsin 7-helix transmembrane proteins"/>
    <property type="match status" value="1"/>
</dbReference>
<feature type="transmembrane region" description="Helical" evidence="11">
    <location>
        <begin position="166"/>
        <end position="184"/>
    </location>
</feature>
<dbReference type="PRINTS" id="PR01157">
    <property type="entry name" value="P2YPURNOCPTR"/>
</dbReference>
<dbReference type="OMA" id="HALRNDW"/>
<keyword evidence="8 9" id="KW-0807">Transducer</keyword>
<dbReference type="FunFam" id="1.20.1070.10:FF:000017">
    <property type="entry name" value="lysophosphatidic acid receptor 4"/>
    <property type="match status" value="1"/>
</dbReference>
<evidence type="ECO:0000256" key="4">
    <source>
        <dbReference type="ARBA" id="ARBA00023040"/>
    </source>
</evidence>
<feature type="transmembrane region" description="Helical" evidence="11">
    <location>
        <begin position="245"/>
        <end position="266"/>
    </location>
</feature>
<evidence type="ECO:0000259" key="12">
    <source>
        <dbReference type="PROSITE" id="PS50262"/>
    </source>
</evidence>
<keyword evidence="6" id="KW-1015">Disulfide bond</keyword>
<evidence type="ECO:0000256" key="7">
    <source>
        <dbReference type="ARBA" id="ARBA00023170"/>
    </source>
</evidence>
<evidence type="ECO:0000313" key="13">
    <source>
        <dbReference type="EMBL" id="GCB79453.1"/>
    </source>
</evidence>